<comment type="caution">
    <text evidence="7">The sequence shown here is derived from an EMBL/GenBank/DDBJ whole genome shotgun (WGS) entry which is preliminary data.</text>
</comment>
<evidence type="ECO:0000256" key="2">
    <source>
        <dbReference type="ARBA" id="ARBA00022737"/>
    </source>
</evidence>
<dbReference type="InterPro" id="IPR016152">
    <property type="entry name" value="PTrfase/Anion_transptr"/>
</dbReference>
<dbReference type="Gene3D" id="1.10.1790.10">
    <property type="entry name" value="PRD domain"/>
    <property type="match status" value="1"/>
</dbReference>
<dbReference type="SUPFAM" id="SSF52794">
    <property type="entry name" value="PTS system IIB component-like"/>
    <property type="match status" value="1"/>
</dbReference>
<gene>
    <name evidence="7" type="ORF">KHZ85_05280</name>
</gene>
<keyword evidence="1" id="KW-0808">Transferase</keyword>
<dbReference type="SUPFAM" id="SSF55804">
    <property type="entry name" value="Phoshotransferase/anion transport protein"/>
    <property type="match status" value="1"/>
</dbReference>
<dbReference type="EMBL" id="JAGZMZ010000010">
    <property type="protein sequence ID" value="MBS4884161.1"/>
    <property type="molecule type" value="Genomic_DNA"/>
</dbReference>
<reference evidence="7" key="1">
    <citation type="submission" date="2021-02" db="EMBL/GenBank/DDBJ databases">
        <title>Infant gut strain persistence is associated with maternal origin, phylogeny, and functional potential including surface adhesion and iron acquisition.</title>
        <authorList>
            <person name="Lou Y.C."/>
        </authorList>
    </citation>
    <scope>NUCLEOTIDE SEQUENCE</scope>
    <source>
        <strain evidence="7">L3_108_103G1_dasL3_108_103G1_concoct_2</strain>
    </source>
</reference>
<dbReference type="GO" id="GO:0006355">
    <property type="term" value="P:regulation of DNA-templated transcription"/>
    <property type="evidence" value="ECO:0007669"/>
    <property type="project" value="InterPro"/>
</dbReference>
<keyword evidence="7" id="KW-0762">Sugar transport</keyword>
<evidence type="ECO:0000256" key="4">
    <source>
        <dbReference type="ARBA" id="ARBA00023163"/>
    </source>
</evidence>
<dbReference type="Proteomes" id="UP000753219">
    <property type="component" value="Unassembled WGS sequence"/>
</dbReference>
<organism evidence="7 8">
    <name type="scientific">Amedibacillus dolichus</name>
    <dbReference type="NCBI Taxonomy" id="31971"/>
    <lineage>
        <taxon>Bacteria</taxon>
        <taxon>Bacillati</taxon>
        <taxon>Bacillota</taxon>
        <taxon>Erysipelotrichia</taxon>
        <taxon>Erysipelotrichales</taxon>
        <taxon>Erysipelotrichaceae</taxon>
        <taxon>Amedibacillus</taxon>
    </lineage>
</organism>
<dbReference type="InterPro" id="IPR036388">
    <property type="entry name" value="WH-like_DNA-bd_sf"/>
</dbReference>
<evidence type="ECO:0000313" key="8">
    <source>
        <dbReference type="Proteomes" id="UP000753219"/>
    </source>
</evidence>
<dbReference type="AlphaFoldDB" id="A0A942W902"/>
<proteinExistence type="predicted"/>
<evidence type="ECO:0000259" key="6">
    <source>
        <dbReference type="PROSITE" id="PS51372"/>
    </source>
</evidence>
<dbReference type="PANTHER" id="PTHR30185:SF18">
    <property type="entry name" value="TRANSCRIPTIONAL REGULATOR MTLR"/>
    <property type="match status" value="1"/>
</dbReference>
<dbReference type="GO" id="GO:0008982">
    <property type="term" value="F:protein-N(PI)-phosphohistidine-sugar phosphotransferase activity"/>
    <property type="evidence" value="ECO:0007669"/>
    <property type="project" value="InterPro"/>
</dbReference>
<keyword evidence="2" id="KW-0677">Repeat</keyword>
<dbReference type="Pfam" id="PF00874">
    <property type="entry name" value="PRD"/>
    <property type="match status" value="1"/>
</dbReference>
<evidence type="ECO:0000256" key="3">
    <source>
        <dbReference type="ARBA" id="ARBA00023015"/>
    </source>
</evidence>
<dbReference type="GO" id="GO:0009401">
    <property type="term" value="P:phosphoenolpyruvate-dependent sugar phosphotransferase system"/>
    <property type="evidence" value="ECO:0007669"/>
    <property type="project" value="InterPro"/>
</dbReference>
<dbReference type="Gene3D" id="1.10.10.10">
    <property type="entry name" value="Winged helix-like DNA-binding domain superfamily/Winged helix DNA-binding domain"/>
    <property type="match status" value="1"/>
</dbReference>
<keyword evidence="4" id="KW-0804">Transcription</keyword>
<accession>A0A942W902</accession>
<dbReference type="PANTHER" id="PTHR30185">
    <property type="entry name" value="CRYPTIC BETA-GLUCOSIDE BGL OPERON ANTITERMINATOR"/>
    <property type="match status" value="1"/>
</dbReference>
<keyword evidence="3" id="KW-0805">Transcription regulation</keyword>
<keyword evidence="7" id="KW-0813">Transport</keyword>
<dbReference type="Gene3D" id="3.40.930.10">
    <property type="entry name" value="Mannitol-specific EII, Chain A"/>
    <property type="match status" value="1"/>
</dbReference>
<dbReference type="CDD" id="cd05568">
    <property type="entry name" value="PTS_IIB_bgl_like"/>
    <property type="match status" value="1"/>
</dbReference>
<dbReference type="PROSITE" id="PS51372">
    <property type="entry name" value="PRD_2"/>
    <property type="match status" value="1"/>
</dbReference>
<dbReference type="InterPro" id="IPR002178">
    <property type="entry name" value="PTS_EIIA_type-2_dom"/>
</dbReference>
<protein>
    <submittedName>
        <fullName evidence="7">PTS sugar transporter subunit IIA</fullName>
    </submittedName>
</protein>
<dbReference type="InterPro" id="IPR050661">
    <property type="entry name" value="BglG_antiterminators"/>
</dbReference>
<dbReference type="PROSITE" id="PS51094">
    <property type="entry name" value="PTS_EIIA_TYPE_2"/>
    <property type="match status" value="1"/>
</dbReference>
<dbReference type="RefSeq" id="WP_226811686.1">
    <property type="nucleotide sequence ID" value="NZ_JAGZMZ010000010.1"/>
</dbReference>
<name>A0A942W902_9FIRM</name>
<evidence type="ECO:0000313" key="7">
    <source>
        <dbReference type="EMBL" id="MBS4884161.1"/>
    </source>
</evidence>
<dbReference type="InterPro" id="IPR036095">
    <property type="entry name" value="PTS_EIIB-like_sf"/>
</dbReference>
<feature type="domain" description="PTS EIIA type-2" evidence="5">
    <location>
        <begin position="539"/>
        <end position="682"/>
    </location>
</feature>
<dbReference type="Pfam" id="PF00359">
    <property type="entry name" value="PTS_EIIA_2"/>
    <property type="match status" value="1"/>
</dbReference>
<dbReference type="InterPro" id="IPR036634">
    <property type="entry name" value="PRD_sf"/>
</dbReference>
<dbReference type="InterPro" id="IPR011608">
    <property type="entry name" value="PRD"/>
</dbReference>
<dbReference type="SUPFAM" id="SSF63520">
    <property type="entry name" value="PTS-regulatory domain, PRD"/>
    <property type="match status" value="1"/>
</dbReference>
<sequence>MNTYIAQIIQLLLYNGGEATFDVLMEQMHISKRMIDYYLRQFEEWRVGKSFPLISREDDKILLQCKDYNNFWSDFIKEYDVKDYFLSAIERQACIVLLIGISNARIKIEYLVEFFQVSKNTIANDLLIIRKALCKYHVYIENKGKGGYFFTGKECDIRYILMQCYHYHDNDLFHKYKLEYILEELRNYGFETSGLVCKVRKLLKYAEHQDNEKYYFLALDDLVETILLIACRMQKFDFDCKEEIPKKAEATMRLIGSQFKEIGINYTSRELTYLYLILQSAKVSIYNLNDFSNEVFDLINDIIHYFKAISQLNIFEQTEIYNMFLIHVKSMYFRTKYKIKITNFIGAMNSSLYGFYCIAEKVLAKVGSKYNLTYDKDEVYFLSYYFASLEQVSEPLTSNIGNVLIICVSGLGSSMYLKTQCLKIFENSFTISICDIKNIDNYLNEDTKLIISTIDIDDKTCKGIPLKRVHQVLTDKEKQELSEWFFMNRFSFNKESEMIHDVMDIVKECAVIKNQNKLFHNLNQYFNPINCTDLLHLKDIFSLDSITQLPSVTSLEQFIYCAGQPLLDHSYIKEAYLVNIIDVLNQHGPYCECFDGILVAHAVPQNDVECPCLSLCCVEQGFAVEKWNHKIIKAIFILGVTDTKSHCNAFSELIGNLTNDNLYERINRYDDKELLYKSIIKADL</sequence>
<feature type="domain" description="PRD" evidence="6">
    <location>
        <begin position="290"/>
        <end position="396"/>
    </location>
</feature>
<evidence type="ECO:0000259" key="5">
    <source>
        <dbReference type="PROSITE" id="PS51094"/>
    </source>
</evidence>
<evidence type="ECO:0000256" key="1">
    <source>
        <dbReference type="ARBA" id="ARBA00022679"/>
    </source>
</evidence>
<dbReference type="Gene3D" id="3.40.50.2300">
    <property type="match status" value="1"/>
</dbReference>